<dbReference type="PANTHER" id="PTHR12133:SF2">
    <property type="entry name" value="TRNA (ADENINE(58)-N(1))-METHYLTRANSFERASE CATALYTIC SUBUNIT TRMT61A"/>
    <property type="match status" value="1"/>
</dbReference>
<evidence type="ECO:0000313" key="12">
    <source>
        <dbReference type="EMBL" id="KAF9691191.1"/>
    </source>
</evidence>
<evidence type="ECO:0000256" key="9">
    <source>
        <dbReference type="ARBA" id="ARBA00033309"/>
    </source>
</evidence>
<evidence type="ECO:0000256" key="5">
    <source>
        <dbReference type="ARBA" id="ARBA00022679"/>
    </source>
</evidence>
<keyword evidence="5" id="KW-0808">Transferase</keyword>
<evidence type="ECO:0000256" key="7">
    <source>
        <dbReference type="ARBA" id="ARBA00022694"/>
    </source>
</evidence>
<reference evidence="12" key="1">
    <citation type="submission" date="2018-12" db="EMBL/GenBank/DDBJ databases">
        <authorList>
            <person name="Syme R.A."/>
            <person name="Farfan-Caceres L."/>
            <person name="Lichtenzveig J."/>
        </authorList>
    </citation>
    <scope>NUCLEOTIDE SEQUENCE</scope>
    <source>
        <strain evidence="12">Al4</strain>
    </source>
</reference>
<feature type="domain" description="tRNA (adenine(58)-N(1))-methyltransferase catalytic subunit TRM61 C-terminal" evidence="11">
    <location>
        <begin position="216"/>
        <end position="286"/>
    </location>
</feature>
<keyword evidence="13" id="KW-1185">Reference proteome</keyword>
<dbReference type="PROSITE" id="PS51620">
    <property type="entry name" value="SAM_TRM61"/>
    <property type="match status" value="1"/>
</dbReference>
<sequence>MAPVISPFLDPGTHSSAHNLGIVQLRRDHLIPAVLAPNGDSDYAEGKVENTRFGSFPHSTLVNQPWGTQVLASIVDTGSRGKAKKRKRDGKDEGTETPTTDTADTKKDIVKAATASSGFAHLIPPTPETWTLSLPHRTQVVYTPDYSYILQRLRVRPGDHLIEAGAGSGSFTHAAVRAVYNGAPGMEDTSYSAADMEEENNAVGISPKKRKRKPRHGGVYSFEYHEPRAKQLHTEIVEHGLDPVVTVTHRDVYGDGFNLDDSTSPEADAVFLDLPAPWQALKHLTRTPPSAATVQAVSSNPSTPAEPSLSTSKPTPFISPLNPRKAVRICSFSPCIEQVTKTVSALRTLGWLEIDMVEIQAKRLEVRRERVGLAEEGLRGGNASAATVQEAVQRLRDVEGRAAVFHSLQKEKQDDVMRRAEVRKRQKGGAATTTDDAVDGGQKMEDKKEKLSISKEGLPPSKHDRLDKAKKDLETRALFKEGRLIHRTEPELKTHTSYLVFAVLPREWTKEDEEKARRKYG</sequence>
<evidence type="ECO:0000256" key="8">
    <source>
        <dbReference type="ARBA" id="ARBA00023242"/>
    </source>
</evidence>
<dbReference type="SUPFAM" id="SSF53335">
    <property type="entry name" value="S-adenosyl-L-methionine-dependent methyltransferases"/>
    <property type="match status" value="1"/>
</dbReference>
<comment type="caution">
    <text evidence="12">The sequence shown here is derived from an EMBL/GenBank/DDBJ whole genome shotgun (WGS) entry which is preliminary data.</text>
</comment>
<dbReference type="InterPro" id="IPR049470">
    <property type="entry name" value="TRM61_C"/>
</dbReference>
<dbReference type="EC" id="2.1.1.220" evidence="2"/>
<dbReference type="InterPro" id="IPR014816">
    <property type="entry name" value="tRNA_MeTrfase_Gcd14"/>
</dbReference>
<evidence type="ECO:0000256" key="2">
    <source>
        <dbReference type="ARBA" id="ARBA00012796"/>
    </source>
</evidence>
<dbReference type="Gene3D" id="3.10.330.20">
    <property type="match status" value="1"/>
</dbReference>
<feature type="domain" description="tRNA (adenine(58)-N(1))-methyltransferase catalytic subunit TRM61 C-terminal" evidence="11">
    <location>
        <begin position="118"/>
        <end position="179"/>
    </location>
</feature>
<feature type="region of interest" description="Disordered" evidence="10">
    <location>
        <begin position="291"/>
        <end position="317"/>
    </location>
</feature>
<dbReference type="Gene3D" id="3.40.50.150">
    <property type="entry name" value="Vaccinia Virus protein VP39"/>
    <property type="match status" value="1"/>
</dbReference>
<evidence type="ECO:0000313" key="13">
    <source>
        <dbReference type="Proteomes" id="UP000651452"/>
    </source>
</evidence>
<dbReference type="AlphaFoldDB" id="A0A8H7MBJ4"/>
<accession>A0A8H7MBJ4</accession>
<evidence type="ECO:0000259" key="11">
    <source>
        <dbReference type="Pfam" id="PF08704"/>
    </source>
</evidence>
<evidence type="ECO:0000256" key="4">
    <source>
        <dbReference type="ARBA" id="ARBA00022603"/>
    </source>
</evidence>
<evidence type="ECO:0000256" key="6">
    <source>
        <dbReference type="ARBA" id="ARBA00022691"/>
    </source>
</evidence>
<keyword evidence="6" id="KW-0949">S-adenosyl-L-methionine</keyword>
<dbReference type="GO" id="GO:0030488">
    <property type="term" value="P:tRNA methylation"/>
    <property type="evidence" value="ECO:0007669"/>
    <property type="project" value="InterPro"/>
</dbReference>
<dbReference type="InterPro" id="IPR029063">
    <property type="entry name" value="SAM-dependent_MTases_sf"/>
</dbReference>
<protein>
    <recommendedName>
        <fullName evidence="3">tRNA (adenine(58)-N(1))-methyltransferase catalytic subunit TRM61</fullName>
        <ecNumber evidence="2">2.1.1.220</ecNumber>
    </recommendedName>
    <alternativeName>
        <fullName evidence="9">tRNA(m1A58)-methyltransferase subunit TRM61</fullName>
    </alternativeName>
</protein>
<feature type="domain" description="tRNA (adenine(58)-N(1))-methyltransferase catalytic subunit TRM61 C-terminal" evidence="11">
    <location>
        <begin position="325"/>
        <end position="503"/>
    </location>
</feature>
<evidence type="ECO:0000256" key="10">
    <source>
        <dbReference type="SAM" id="MobiDB-lite"/>
    </source>
</evidence>
<gene>
    <name evidence="12" type="ORF">EKO04_010876</name>
</gene>
<feature type="compositionally biased region" description="Polar residues" evidence="10">
    <location>
        <begin position="291"/>
        <end position="314"/>
    </location>
</feature>
<dbReference type="PANTHER" id="PTHR12133">
    <property type="entry name" value="TRNA (ADENINE(58)-N(1))-METHYLTRANSFERASE"/>
    <property type="match status" value="1"/>
</dbReference>
<keyword evidence="4" id="KW-0489">Methyltransferase</keyword>
<evidence type="ECO:0000256" key="1">
    <source>
        <dbReference type="ARBA" id="ARBA00004123"/>
    </source>
</evidence>
<organism evidence="12 13">
    <name type="scientific">Ascochyta lentis</name>
    <dbReference type="NCBI Taxonomy" id="205686"/>
    <lineage>
        <taxon>Eukaryota</taxon>
        <taxon>Fungi</taxon>
        <taxon>Dikarya</taxon>
        <taxon>Ascomycota</taxon>
        <taxon>Pezizomycotina</taxon>
        <taxon>Dothideomycetes</taxon>
        <taxon>Pleosporomycetidae</taxon>
        <taxon>Pleosporales</taxon>
        <taxon>Pleosporineae</taxon>
        <taxon>Didymellaceae</taxon>
        <taxon>Ascochyta</taxon>
    </lineage>
</organism>
<reference evidence="12" key="2">
    <citation type="submission" date="2020-09" db="EMBL/GenBank/DDBJ databases">
        <title>Reference genome assembly for Australian Ascochyta lentis isolate Al4.</title>
        <authorList>
            <person name="Lee R.C."/>
            <person name="Farfan-Caceres L.M."/>
            <person name="Debler J.W."/>
            <person name="Williams A.H."/>
            <person name="Henares B.M."/>
        </authorList>
    </citation>
    <scope>NUCLEOTIDE SEQUENCE</scope>
    <source>
        <strain evidence="12">Al4</strain>
    </source>
</reference>
<dbReference type="Proteomes" id="UP000651452">
    <property type="component" value="Unassembled WGS sequence"/>
</dbReference>
<name>A0A8H7MBJ4_9PLEO</name>
<comment type="subcellular location">
    <subcellularLocation>
        <location evidence="1">Nucleus</location>
    </subcellularLocation>
</comment>
<feature type="region of interest" description="Disordered" evidence="10">
    <location>
        <begin position="422"/>
        <end position="469"/>
    </location>
</feature>
<feature type="region of interest" description="Disordered" evidence="10">
    <location>
        <begin position="77"/>
        <end position="106"/>
    </location>
</feature>
<dbReference type="GO" id="GO:0005634">
    <property type="term" value="C:nucleus"/>
    <property type="evidence" value="ECO:0007669"/>
    <property type="project" value="UniProtKB-SubCell"/>
</dbReference>
<feature type="compositionally biased region" description="Basic and acidic residues" evidence="10">
    <location>
        <begin position="442"/>
        <end position="453"/>
    </location>
</feature>
<keyword evidence="7" id="KW-0819">tRNA processing</keyword>
<dbReference type="GO" id="GO:0031515">
    <property type="term" value="C:tRNA (m1A) methyltransferase complex"/>
    <property type="evidence" value="ECO:0007669"/>
    <property type="project" value="InterPro"/>
</dbReference>
<dbReference type="GO" id="GO:0160107">
    <property type="term" value="F:tRNA (adenine(58)-N1)-methyltransferase activity"/>
    <property type="evidence" value="ECO:0007669"/>
    <property type="project" value="UniProtKB-EC"/>
</dbReference>
<keyword evidence="8" id="KW-0539">Nucleus</keyword>
<proteinExistence type="predicted"/>
<dbReference type="OrthoDB" id="1925287at2759"/>
<dbReference type="Pfam" id="PF08704">
    <property type="entry name" value="GCD14"/>
    <property type="match status" value="3"/>
</dbReference>
<evidence type="ECO:0000256" key="3">
    <source>
        <dbReference type="ARBA" id="ARBA00015963"/>
    </source>
</evidence>
<dbReference type="EMBL" id="RZGK01000021">
    <property type="protein sequence ID" value="KAF9691191.1"/>
    <property type="molecule type" value="Genomic_DNA"/>
</dbReference>